<dbReference type="EMBL" id="JACMSC010000008">
    <property type="protein sequence ID" value="KAG6510914.1"/>
    <property type="molecule type" value="Genomic_DNA"/>
</dbReference>
<dbReference type="Proteomes" id="UP000734854">
    <property type="component" value="Unassembled WGS sequence"/>
</dbReference>
<dbReference type="SUPFAM" id="SSF63825">
    <property type="entry name" value="YWTD domain"/>
    <property type="match status" value="1"/>
</dbReference>
<dbReference type="PANTHER" id="PTHR46388:SF3">
    <property type="entry name" value="DUF1618 DOMAIN-CONTAINING PROTEIN"/>
    <property type="match status" value="1"/>
</dbReference>
<protein>
    <recommendedName>
        <fullName evidence="4">NHL domain-containing protein</fullName>
    </recommendedName>
</protein>
<feature type="signal peptide" evidence="1">
    <location>
        <begin position="1"/>
        <end position="20"/>
    </location>
</feature>
<proteinExistence type="predicted"/>
<feature type="chain" id="PRO_5035206339" description="NHL domain-containing protein" evidence="1">
    <location>
        <begin position="21"/>
        <end position="855"/>
    </location>
</feature>
<dbReference type="Gene3D" id="2.120.10.30">
    <property type="entry name" value="TolB, C-terminal domain"/>
    <property type="match status" value="1"/>
</dbReference>
<comment type="caution">
    <text evidence="2">The sequence shown here is derived from an EMBL/GenBank/DDBJ whole genome shotgun (WGS) entry which is preliminary data.</text>
</comment>
<keyword evidence="1" id="KW-0732">Signal</keyword>
<accession>A0A8J5L9R9</accession>
<reference evidence="2 3" key="1">
    <citation type="submission" date="2020-08" db="EMBL/GenBank/DDBJ databases">
        <title>Plant Genome Project.</title>
        <authorList>
            <person name="Zhang R.-G."/>
        </authorList>
    </citation>
    <scope>NUCLEOTIDE SEQUENCE [LARGE SCALE GENOMIC DNA]</scope>
    <source>
        <tissue evidence="2">Rhizome</tissue>
    </source>
</reference>
<dbReference type="AlphaFoldDB" id="A0A8J5L9R9"/>
<evidence type="ECO:0000313" key="3">
    <source>
        <dbReference type="Proteomes" id="UP000734854"/>
    </source>
</evidence>
<evidence type="ECO:0000256" key="1">
    <source>
        <dbReference type="SAM" id="SignalP"/>
    </source>
</evidence>
<dbReference type="PANTHER" id="PTHR46388">
    <property type="entry name" value="NHL REPEAT-CONTAINING PROTEIN 2"/>
    <property type="match status" value="1"/>
</dbReference>
<gene>
    <name evidence="2" type="ORF">ZIOFF_028960</name>
</gene>
<evidence type="ECO:0008006" key="4">
    <source>
        <dbReference type="Google" id="ProtNLM"/>
    </source>
</evidence>
<keyword evidence="3" id="KW-1185">Reference proteome</keyword>
<sequence>MGWSLAIRLSILYKAEVVSSLPARSEENRYCEDAVEYTGYEDAVRLLRPYGSLATTRRPLHGRHKVVLALRPCGGHCVAVARSQWPHDLEETFVRLLHLTALPMLMLVGGQNCPNHCWLNGIGGSTKSNQDGMLLLLIILSIKDLEIVGNRQHARGFQLAKLVQQRHPDVNIIIVCSGLLDAISDTAWIIKAVMEEFITFPILVLKKDFLQFPKIVQMSDHVGFLLCQGSIDHLVYLSGHNEIAVISKVLVIGQNESVLVLTCEQKWCCDFNAGFVSSAFNLVLVGLYAHVRSSVQISKPNVSTLPSLFLISYFAFFIHAAIEEYSVHKDENNPPVQQSIMDKTSYDNMIKEPYFSPFRILLLHYPGSISIDEDGNRMFVSDSNHHRIIVSDSEGRILDCIGSSPGFEDGKFESAKLFRPAGSFYCPNENCLFFVDSENHAIRRADMENRVVETIYPASVQKSSGVWSWLLDKLELGTKVVSQAGQLDLDLIKLPWHLLNMRENDLLTIDRSFETLWVVSRESGEIKKIVKGVSNVMEICGDMIMEKATLLKEISENLPPKTFHHCLSDEGMCFSGWLSSIAMFQDDIIFCNADSQRIFRYHRESRVISYLQLSNLGVLGLPYWMVCPLERVIKRENKETILSEHIRHFNVLPGKCDIQFDVNIPQDSELVSPVEKSCLWFHVRGSASEFSAVEEQKTGAGKDGIAQQWFDELDNLAFSQVEDETSSLDEGEHVERQFQDDRVHFNCSIGISPGTAEVVVSTVLYLKLKKTQENIEDRSSLAMRILECNKQKMSKLEADASTRLLLETFKDVEDLIFMKPVHIRLKLQCADHPTAVTNKETICTDSLINVDISLD</sequence>
<evidence type="ECO:0000313" key="2">
    <source>
        <dbReference type="EMBL" id="KAG6510914.1"/>
    </source>
</evidence>
<organism evidence="2 3">
    <name type="scientific">Zingiber officinale</name>
    <name type="common">Ginger</name>
    <name type="synonym">Amomum zingiber</name>
    <dbReference type="NCBI Taxonomy" id="94328"/>
    <lineage>
        <taxon>Eukaryota</taxon>
        <taxon>Viridiplantae</taxon>
        <taxon>Streptophyta</taxon>
        <taxon>Embryophyta</taxon>
        <taxon>Tracheophyta</taxon>
        <taxon>Spermatophyta</taxon>
        <taxon>Magnoliopsida</taxon>
        <taxon>Liliopsida</taxon>
        <taxon>Zingiberales</taxon>
        <taxon>Zingiberaceae</taxon>
        <taxon>Zingiber</taxon>
    </lineage>
</organism>
<name>A0A8J5L9R9_ZINOF</name>
<dbReference type="InterPro" id="IPR011042">
    <property type="entry name" value="6-blade_b-propeller_TolB-like"/>
</dbReference>